<dbReference type="SUPFAM" id="SSF52540">
    <property type="entry name" value="P-loop containing nucleoside triphosphate hydrolases"/>
    <property type="match status" value="1"/>
</dbReference>
<reference evidence="2" key="1">
    <citation type="journal article" date="2020" name="Nature">
        <title>Giant virus diversity and host interactions through global metagenomics.</title>
        <authorList>
            <person name="Schulz F."/>
            <person name="Roux S."/>
            <person name="Paez-Espino D."/>
            <person name="Jungbluth S."/>
            <person name="Walsh D.A."/>
            <person name="Denef V.J."/>
            <person name="McMahon K.D."/>
            <person name="Konstantinidis K.T."/>
            <person name="Eloe-Fadrosh E.A."/>
            <person name="Kyrpides N.C."/>
            <person name="Woyke T."/>
        </authorList>
    </citation>
    <scope>NUCLEOTIDE SEQUENCE</scope>
    <source>
        <strain evidence="2">GVMAG-M-3300023184-190</strain>
    </source>
</reference>
<name>A0A6C0I5B4_9ZZZZ</name>
<organism evidence="2">
    <name type="scientific">viral metagenome</name>
    <dbReference type="NCBI Taxonomy" id="1070528"/>
    <lineage>
        <taxon>unclassified sequences</taxon>
        <taxon>metagenomes</taxon>
        <taxon>organismal metagenomes</taxon>
    </lineage>
</organism>
<evidence type="ECO:0000256" key="1">
    <source>
        <dbReference type="SAM" id="MobiDB-lite"/>
    </source>
</evidence>
<evidence type="ECO:0000313" key="2">
    <source>
        <dbReference type="EMBL" id="QHT87556.1"/>
    </source>
</evidence>
<sequence length="833" mass="95088">MDVTQQKLSRSEWETIEVPVPESEKKILSMIIKGYDHLNIKTNAAQSLYSFTKVEQSPDVEYYLYTKYFESTVNKLIEQYKFGSTKARPKGSGSDVKPMKGADLIRIQNTDATISQNTSHIFEFLLLDLAKELMKLLSKDNDKYARYLYTLIQLKKSSIADQNSYLLHFIDSVIDFANEQTEPSEIIGNAYEFIERNPYLLKFEDRVLFSHQKELFYLCKEKADVPKLILYTPPTGTGKTLSPIALAGKHRIIFVCVARHIGLALAKAAISMEKKVAFAFGCTTASDIRLHYFSALDYTVNKRSGGIGKVNNSVGDNVEIMICDVQSYLTAMHYMMAFNPVESIITYWDEPTITMDYEDHPLHETIHRNWLNNQIPTVILSCATLPTELELQPVFTDFKDKFGLAEIHTISSFDCKKSIPILNKSGECVLPHYLFPEYDDLVACVNYCRTHKTLLRYFDLTEIIQFVEFLDTQNMIEEAYMIDQYFALGIANITMSSLKEYYLDVLTHLKSQHWPTIYKYMMMNRKKKFAKTTTTGSSSASSGISFTTSDAHTLTDGPTIFLANDVMKIGTFYIQQSNIPPAVFQTILAKIAKNDEVIREIERLERDIEEKESKGQGGSSTSEGNDKVKVKSSERISKESQAMVDRINRLRKEIKLVALDPKYIPNTRQHQQIWCPAAETAETSDCSGSTVTVNQDCFVASIGEDMAKTIMLLEIDNHLKVLLLLGIGMFLDSNLQYMEIMKQLADEQRLFIIIASTDYIYGTNYQFCHGIVGKDLTNMTQQKTLQAMGRIGRNHVQQQYTIRFRDDEMIMRLFSEPAVNLEAENMCRLFSQV</sequence>
<proteinExistence type="predicted"/>
<accession>A0A6C0I5B4</accession>
<feature type="compositionally biased region" description="Basic and acidic residues" evidence="1">
    <location>
        <begin position="624"/>
        <end position="637"/>
    </location>
</feature>
<dbReference type="EMBL" id="MN740092">
    <property type="protein sequence ID" value="QHT87556.1"/>
    <property type="molecule type" value="Genomic_DNA"/>
</dbReference>
<feature type="region of interest" description="Disordered" evidence="1">
    <location>
        <begin position="608"/>
        <end position="637"/>
    </location>
</feature>
<dbReference type="AlphaFoldDB" id="A0A6C0I5B4"/>
<dbReference type="InterPro" id="IPR027417">
    <property type="entry name" value="P-loop_NTPase"/>
</dbReference>
<protein>
    <submittedName>
        <fullName evidence="2">Uncharacterized protein</fullName>
    </submittedName>
</protein>